<gene>
    <name evidence="3" type="ORF">QQX98_012952</name>
</gene>
<sequence>MNRLRRLIGRSQTPDTGESSGGPFEYTPLKDASNFRILRLQNRFRDANGDHGLIQLRGSLIEASIHNPPEYFALSYCWGDSTLSEEIIIDGQSLNITANCASALRRMLRGKLGRHIWVDSICINQSDAPDALKERGLQVAMMDQIYRNATQVVQEVALAKQVMFYCGTHLIRLELIVLGADFTKIPYSKLDVNPSARHWRSYLEFHSHVKELISWREEHGPTEKLTSLLSLLVVPGMILEATRPEDKVFGMYGICKRLGYELPAPDYQKSLAVVYTEAAKAILHYDQSLELLSVATETSAWADGLPSWVPNFSGCMSKWSLSNPPTICSVGARKSLKTSESAQCQYRLGPGDMELTVRGRRLDTIFTVGKPWKTDSYTSLLGGSETNTMQYADSLIDCIGSWLAVIQDLPNCSNREAAMEYMTRVLTNNISDKFPPVPFEDMVQYLAVLVAMSASENRTRFATLASLPNGSLSRQQEEFLGLMAGCNLAITRIFGSIWQTMFRTESGYMGMGTHTVTGGDIVVLFEGCAVAGVIRPFSGGFRYVGTAYVDGIMDKGLENPVSDADSLGLFKIIK</sequence>
<feature type="region of interest" description="Disordered" evidence="1">
    <location>
        <begin position="1"/>
        <end position="26"/>
    </location>
</feature>
<dbReference type="Proteomes" id="UP001498476">
    <property type="component" value="Unassembled WGS sequence"/>
</dbReference>
<comment type="caution">
    <text evidence="3">The sequence shown here is derived from an EMBL/GenBank/DDBJ whole genome shotgun (WGS) entry which is preliminary data.</text>
</comment>
<dbReference type="Pfam" id="PF06985">
    <property type="entry name" value="HET"/>
    <property type="match status" value="1"/>
</dbReference>
<evidence type="ECO:0000256" key="1">
    <source>
        <dbReference type="SAM" id="MobiDB-lite"/>
    </source>
</evidence>
<dbReference type="InterPro" id="IPR052895">
    <property type="entry name" value="HetReg/Transcr_Mod"/>
</dbReference>
<evidence type="ECO:0000313" key="3">
    <source>
        <dbReference type="EMBL" id="KAK7397681.1"/>
    </source>
</evidence>
<evidence type="ECO:0000259" key="2">
    <source>
        <dbReference type="Pfam" id="PF06985"/>
    </source>
</evidence>
<organism evidence="3 4">
    <name type="scientific">Neonectria punicea</name>
    <dbReference type="NCBI Taxonomy" id="979145"/>
    <lineage>
        <taxon>Eukaryota</taxon>
        <taxon>Fungi</taxon>
        <taxon>Dikarya</taxon>
        <taxon>Ascomycota</taxon>
        <taxon>Pezizomycotina</taxon>
        <taxon>Sordariomycetes</taxon>
        <taxon>Hypocreomycetidae</taxon>
        <taxon>Hypocreales</taxon>
        <taxon>Nectriaceae</taxon>
        <taxon>Neonectria</taxon>
    </lineage>
</organism>
<name>A0ABR1GHS4_9HYPO</name>
<reference evidence="3 4" key="1">
    <citation type="journal article" date="2025" name="Microbiol. Resour. Announc.">
        <title>Draft genome sequences for Neonectria magnoliae and Neonectria punicea, canker pathogens of Liriodendron tulipifera and Acer saccharum in West Virginia.</title>
        <authorList>
            <person name="Petronek H.M."/>
            <person name="Kasson M.T."/>
            <person name="Metheny A.M."/>
            <person name="Stauder C.M."/>
            <person name="Lovett B."/>
            <person name="Lynch S.C."/>
            <person name="Garnas J.R."/>
            <person name="Kasson L.R."/>
            <person name="Stajich J.E."/>
        </authorList>
    </citation>
    <scope>NUCLEOTIDE SEQUENCE [LARGE SCALE GENOMIC DNA]</scope>
    <source>
        <strain evidence="3 4">NRRL 64653</strain>
    </source>
</reference>
<dbReference type="PANTHER" id="PTHR24148">
    <property type="entry name" value="ANKYRIN REPEAT DOMAIN-CONTAINING PROTEIN 39 HOMOLOG-RELATED"/>
    <property type="match status" value="1"/>
</dbReference>
<accession>A0ABR1GHS4</accession>
<dbReference type="PANTHER" id="PTHR24148:SF73">
    <property type="entry name" value="HET DOMAIN PROTEIN (AFU_ORTHOLOGUE AFUA_8G01020)"/>
    <property type="match status" value="1"/>
</dbReference>
<keyword evidence="4" id="KW-1185">Reference proteome</keyword>
<proteinExistence type="predicted"/>
<protein>
    <recommendedName>
        <fullName evidence="2">Heterokaryon incompatibility domain-containing protein</fullName>
    </recommendedName>
</protein>
<dbReference type="Pfam" id="PF26639">
    <property type="entry name" value="Het-6_barrel"/>
    <property type="match status" value="1"/>
</dbReference>
<feature type="domain" description="Heterokaryon incompatibility" evidence="2">
    <location>
        <begin position="71"/>
        <end position="156"/>
    </location>
</feature>
<evidence type="ECO:0000313" key="4">
    <source>
        <dbReference type="Proteomes" id="UP001498476"/>
    </source>
</evidence>
<dbReference type="InterPro" id="IPR010730">
    <property type="entry name" value="HET"/>
</dbReference>
<dbReference type="EMBL" id="JAZAVJ010000453">
    <property type="protein sequence ID" value="KAK7397681.1"/>
    <property type="molecule type" value="Genomic_DNA"/>
</dbReference>